<keyword evidence="2" id="KW-1185">Reference proteome</keyword>
<comment type="caution">
    <text evidence="1">The sequence shown here is derived from an EMBL/GenBank/DDBJ whole genome shotgun (WGS) entry which is preliminary data.</text>
</comment>
<dbReference type="EMBL" id="BEYU01000343">
    <property type="protein sequence ID" value="GBG35143.1"/>
    <property type="molecule type" value="Genomic_DNA"/>
</dbReference>
<accession>A0A2R5H224</accession>
<organism evidence="1 2">
    <name type="scientific">Hondaea fermentalgiana</name>
    <dbReference type="NCBI Taxonomy" id="2315210"/>
    <lineage>
        <taxon>Eukaryota</taxon>
        <taxon>Sar</taxon>
        <taxon>Stramenopiles</taxon>
        <taxon>Bigyra</taxon>
        <taxon>Labyrinthulomycetes</taxon>
        <taxon>Thraustochytrida</taxon>
        <taxon>Thraustochytriidae</taxon>
        <taxon>Hondaea</taxon>
    </lineage>
</organism>
<dbReference type="AlphaFoldDB" id="A0A2R5H224"/>
<protein>
    <submittedName>
        <fullName evidence="1">Uncharacterized protein</fullName>
    </submittedName>
</protein>
<dbReference type="Proteomes" id="UP000241890">
    <property type="component" value="Unassembled WGS sequence"/>
</dbReference>
<feature type="non-terminal residue" evidence="1">
    <location>
        <position position="233"/>
    </location>
</feature>
<reference evidence="1 2" key="1">
    <citation type="submission" date="2017-12" db="EMBL/GenBank/DDBJ databases">
        <title>Sequencing, de novo assembly and annotation of complete genome of a new Thraustochytrid species, strain FCC1311.</title>
        <authorList>
            <person name="Sedici K."/>
            <person name="Godart F."/>
            <person name="Aiese Cigliano R."/>
            <person name="Sanseverino W."/>
            <person name="Barakat M."/>
            <person name="Ortet P."/>
            <person name="Marechal E."/>
            <person name="Cagnac O."/>
            <person name="Amato A."/>
        </authorList>
    </citation>
    <scope>NUCLEOTIDE SEQUENCE [LARGE SCALE GENOMIC DNA]</scope>
</reference>
<gene>
    <name evidence="1" type="ORF">FCC1311_113662</name>
</gene>
<evidence type="ECO:0000313" key="2">
    <source>
        <dbReference type="Proteomes" id="UP000241890"/>
    </source>
</evidence>
<dbReference type="InParanoid" id="A0A2R5H224"/>
<proteinExistence type="predicted"/>
<name>A0A2R5H224_9STRA</name>
<evidence type="ECO:0000313" key="1">
    <source>
        <dbReference type="EMBL" id="GBG35143.1"/>
    </source>
</evidence>
<sequence length="233" mass="25918">MYRGKKNRFEEGAEVLVFETLADADEVLKLLNVKSTMSQGRGRITKPGRGFFTFLASLNDVSSKGRAPQNGFAVAARVILSAFRDQAKPIPSILVDDQGGRTADTWPKSLHKSKIITKAEADLDRAVQADAPLTTWTERWSCRVKRSRQENGGMSRGSKQRLAMIQLHDLKQILSLLEYTNRTRKVAFSRPHMAIADFASFAKNGSNEVLDFDTVRKGYEAAQALVDIAEAWA</sequence>